<evidence type="ECO:0000313" key="8">
    <source>
        <dbReference type="EMBL" id="MCH6264594.1"/>
    </source>
</evidence>
<comment type="similarity">
    <text evidence="1 4">Belongs to the glycosyl hydrolase 28 family.</text>
</comment>
<dbReference type="Pfam" id="PF12708">
    <property type="entry name" value="Pect-lyase_RHGA_epim"/>
    <property type="match status" value="1"/>
</dbReference>
<evidence type="ECO:0000256" key="5">
    <source>
        <dbReference type="SAM" id="SignalP"/>
    </source>
</evidence>
<dbReference type="Pfam" id="PF00295">
    <property type="entry name" value="Glyco_hydro_28"/>
    <property type="match status" value="1"/>
</dbReference>
<dbReference type="EMBL" id="JAGYPE010000006">
    <property type="protein sequence ID" value="MBS4186223.1"/>
    <property type="molecule type" value="Genomic_DNA"/>
</dbReference>
<dbReference type="SMART" id="SM00710">
    <property type="entry name" value="PbH1"/>
    <property type="match status" value="4"/>
</dbReference>
<dbReference type="PROSITE" id="PS50853">
    <property type="entry name" value="FN3"/>
    <property type="match status" value="1"/>
</dbReference>
<dbReference type="RefSeq" id="WP_213146006.1">
    <property type="nucleotide sequence ID" value="NZ_JAGYPE020000003.1"/>
</dbReference>
<proteinExistence type="inferred from homology"/>
<protein>
    <submittedName>
        <fullName evidence="7">Glycoside hydrolase family 28 protein</fullName>
    </submittedName>
</protein>
<feature type="signal peptide" evidence="5">
    <location>
        <begin position="1"/>
        <end position="29"/>
    </location>
</feature>
<sequence length="609" mass="65730">MKFGKKTYLTGALGLALGCSVIAPFGAFAATTPAKSNAQVSVDKQAPTAPINVYAYATTYKSVSLIWDRSTDNTGIAAYDVYVNGKLAGSSTPNEYGIAMSNFTVKDLKPDTMYSFKVVARDAAGNHSNESAHVNIRTDVLGKVFNVKDFGAVGDGETKDTAAIQAAIDAASARPNSVVILPAGTYYSAPLSLKSNMTFEIQKDATLLGSRDKDDYPVIQDRWEGTTFNSYQSLIASQGAKNLKVIGEGTVDGNAGPIKAMPANGIDEFGFPYKKVTLDGKYDYNNGKYDPNAEGKETVYFNMGLWWDNPKATNPATQTARPRLVQFKDSENVLLQGLKITNSPSWTIQPLYSNNVVIDSVYVENPAVPVDAPNTDGVDPDSVDGLKIYGSTFNVGDDAIAIKSGKDAEGRQIGRPSQNIEIRNNIMKHGHGGVTIGSEMSGGIKNVVARDDIFDGTDIGIRMKTLRGRGGTIENLTFDNIMMKDIAGDVFNINSNYTSNGTPLPFTGVIDETTPYIKNITIKNIIAEGAQEASFFQGLYESPVDGLTLENVTVHADKPLYFQYVRNITMKNVNINDGNTFQAGSIYQNLIVDGKSLPDTDWPVDPSKK</sequence>
<dbReference type="SUPFAM" id="SSF51126">
    <property type="entry name" value="Pectin lyase-like"/>
    <property type="match status" value="1"/>
</dbReference>
<dbReference type="PROSITE" id="PS00502">
    <property type="entry name" value="POLYGALACTURONASE"/>
    <property type="match status" value="1"/>
</dbReference>
<keyword evidence="2 4" id="KW-0378">Hydrolase</keyword>
<organism evidence="7">
    <name type="scientific">Neobacillus citreus</name>
    <dbReference type="NCBI Taxonomy" id="2833578"/>
    <lineage>
        <taxon>Bacteria</taxon>
        <taxon>Bacillati</taxon>
        <taxon>Bacillota</taxon>
        <taxon>Bacilli</taxon>
        <taxon>Bacillales</taxon>
        <taxon>Bacillaceae</taxon>
        <taxon>Neobacillus</taxon>
    </lineage>
</organism>
<comment type="caution">
    <text evidence="7">The sequence shown here is derived from an EMBL/GenBank/DDBJ whole genome shotgun (WGS) entry which is preliminary data.</text>
</comment>
<reference evidence="7" key="1">
    <citation type="submission" date="2021-05" db="EMBL/GenBank/DDBJ databases">
        <title>Novel Bacillus species.</title>
        <authorList>
            <person name="Liu G."/>
        </authorList>
    </citation>
    <scope>NUCLEOTIDE SEQUENCE</scope>
    <source>
        <strain evidence="7 9">FJAT-50051</strain>
    </source>
</reference>
<dbReference type="CDD" id="cd00063">
    <property type="entry name" value="FN3"/>
    <property type="match status" value="1"/>
</dbReference>
<name>A0A942T717_9BACI</name>
<dbReference type="InterPro" id="IPR013783">
    <property type="entry name" value="Ig-like_fold"/>
</dbReference>
<dbReference type="InterPro" id="IPR012334">
    <property type="entry name" value="Pectin_lyas_fold"/>
</dbReference>
<feature type="chain" id="PRO_5044697309" evidence="5">
    <location>
        <begin position="30"/>
        <end position="609"/>
    </location>
</feature>
<accession>A0A942T717</accession>
<dbReference type="SUPFAM" id="SSF49265">
    <property type="entry name" value="Fibronectin type III"/>
    <property type="match status" value="1"/>
</dbReference>
<evidence type="ECO:0000313" key="9">
    <source>
        <dbReference type="Proteomes" id="UP000677265"/>
    </source>
</evidence>
<keyword evidence="3 4" id="KW-0326">Glycosidase</keyword>
<dbReference type="PANTHER" id="PTHR31339:SF9">
    <property type="entry name" value="PLASMIN AND FIBRONECTIN-BINDING PROTEIN A"/>
    <property type="match status" value="1"/>
</dbReference>
<evidence type="ECO:0000256" key="4">
    <source>
        <dbReference type="RuleBase" id="RU361169"/>
    </source>
</evidence>
<dbReference type="InterPro" id="IPR036116">
    <property type="entry name" value="FN3_sf"/>
</dbReference>
<dbReference type="PANTHER" id="PTHR31339">
    <property type="entry name" value="PECTIN LYASE-RELATED"/>
    <property type="match status" value="1"/>
</dbReference>
<dbReference type="GO" id="GO:0005975">
    <property type="term" value="P:carbohydrate metabolic process"/>
    <property type="evidence" value="ECO:0007669"/>
    <property type="project" value="InterPro"/>
</dbReference>
<dbReference type="InterPro" id="IPR006626">
    <property type="entry name" value="PbH1"/>
</dbReference>
<dbReference type="Gene3D" id="2.160.20.10">
    <property type="entry name" value="Single-stranded right-handed beta-helix, Pectin lyase-like"/>
    <property type="match status" value="1"/>
</dbReference>
<dbReference type="EMBL" id="JAGYPE020000003">
    <property type="protein sequence ID" value="MCH6264594.1"/>
    <property type="molecule type" value="Genomic_DNA"/>
</dbReference>
<dbReference type="InterPro" id="IPR003961">
    <property type="entry name" value="FN3_dom"/>
</dbReference>
<dbReference type="GO" id="GO:0004650">
    <property type="term" value="F:polygalacturonase activity"/>
    <property type="evidence" value="ECO:0007669"/>
    <property type="project" value="InterPro"/>
</dbReference>
<evidence type="ECO:0000259" key="6">
    <source>
        <dbReference type="PROSITE" id="PS50853"/>
    </source>
</evidence>
<dbReference type="InterPro" id="IPR000743">
    <property type="entry name" value="Glyco_hydro_28"/>
</dbReference>
<keyword evidence="9" id="KW-1185">Reference proteome</keyword>
<dbReference type="Proteomes" id="UP000677265">
    <property type="component" value="Unassembled WGS sequence"/>
</dbReference>
<evidence type="ECO:0000256" key="2">
    <source>
        <dbReference type="ARBA" id="ARBA00022801"/>
    </source>
</evidence>
<evidence type="ECO:0000256" key="1">
    <source>
        <dbReference type="ARBA" id="ARBA00008834"/>
    </source>
</evidence>
<evidence type="ECO:0000313" key="7">
    <source>
        <dbReference type="EMBL" id="MBS4186223.1"/>
    </source>
</evidence>
<dbReference type="Gene3D" id="2.60.40.10">
    <property type="entry name" value="Immunoglobulins"/>
    <property type="match status" value="1"/>
</dbReference>
<keyword evidence="5" id="KW-0732">Signal</keyword>
<feature type="domain" description="Fibronectin type-III" evidence="6">
    <location>
        <begin position="49"/>
        <end position="141"/>
    </location>
</feature>
<dbReference type="AlphaFoldDB" id="A0A942T717"/>
<dbReference type="InterPro" id="IPR051801">
    <property type="entry name" value="GH28_Enzymes"/>
</dbReference>
<dbReference type="InterPro" id="IPR024535">
    <property type="entry name" value="RHGA/B-epi-like_pectate_lyase"/>
</dbReference>
<dbReference type="Pfam" id="PF00041">
    <property type="entry name" value="fn3"/>
    <property type="match status" value="1"/>
</dbReference>
<gene>
    <name evidence="8" type="ORF">KHB02_003530</name>
    <name evidence="7" type="ORF">KHB02_33060</name>
</gene>
<evidence type="ECO:0000256" key="3">
    <source>
        <dbReference type="ARBA" id="ARBA00023295"/>
    </source>
</evidence>
<dbReference type="PROSITE" id="PS51257">
    <property type="entry name" value="PROKAR_LIPOPROTEIN"/>
    <property type="match status" value="1"/>
</dbReference>
<dbReference type="SMART" id="SM00060">
    <property type="entry name" value="FN3"/>
    <property type="match status" value="1"/>
</dbReference>
<dbReference type="InterPro" id="IPR011050">
    <property type="entry name" value="Pectin_lyase_fold/virulence"/>
</dbReference>